<dbReference type="RefSeq" id="WP_139930402.1">
    <property type="nucleotide sequence ID" value="NZ_CP040915.1"/>
</dbReference>
<protein>
    <submittedName>
        <fullName evidence="1">Uncharacterized protein</fullName>
    </submittedName>
</protein>
<accession>A0A5B8CA29</accession>
<evidence type="ECO:0000313" key="1">
    <source>
        <dbReference type="EMBL" id="QDC26052.1"/>
    </source>
</evidence>
<dbReference type="OrthoDB" id="4935739at2"/>
<dbReference type="AlphaFoldDB" id="A0A5B8CA29"/>
<reference evidence="1 2" key="1">
    <citation type="submission" date="2019-05" db="EMBL/GenBank/DDBJ databases">
        <title>Georgenia *** sp. nov., and Georgenia *** sp. nov., isolated from the intestinal contents of plateau pika (Ochotona curzoniae) in the Qinghai-Tibet plateau of China.</title>
        <authorList>
            <person name="Tian Z."/>
        </authorList>
    </citation>
    <scope>NUCLEOTIDE SEQUENCE [LARGE SCALE GENOMIC DNA]</scope>
    <source>
        <strain evidence="1 2">Z443</strain>
    </source>
</reference>
<proteinExistence type="predicted"/>
<name>A0A5B8CA29_9MICO</name>
<sequence length="153" mass="17299">MNITPEVRHPGEYAHWQGTAYQATGARGLVRLVARQEDSPGPQWHRGVDPRGDTEFTRIVAATDVDWWIHVHVAATWEDLNFQLMRVESDGMGWGYVVDDHRCTSAHATTAELQGGELKQVDRGEVHLGVPLQYLANFRERVTDRKASALKNR</sequence>
<organism evidence="1 2">
    <name type="scientific">Georgenia yuyongxinii</name>
    <dbReference type="NCBI Taxonomy" id="2589797"/>
    <lineage>
        <taxon>Bacteria</taxon>
        <taxon>Bacillati</taxon>
        <taxon>Actinomycetota</taxon>
        <taxon>Actinomycetes</taxon>
        <taxon>Micrococcales</taxon>
        <taxon>Bogoriellaceae</taxon>
        <taxon>Georgenia</taxon>
    </lineage>
</organism>
<evidence type="ECO:0000313" key="2">
    <source>
        <dbReference type="Proteomes" id="UP000314616"/>
    </source>
</evidence>
<gene>
    <name evidence="1" type="ORF">FE374_16790</name>
</gene>
<dbReference type="KEGG" id="gyu:FE374_16790"/>
<dbReference type="EMBL" id="CP040915">
    <property type="protein sequence ID" value="QDC26052.1"/>
    <property type="molecule type" value="Genomic_DNA"/>
</dbReference>
<dbReference type="Proteomes" id="UP000314616">
    <property type="component" value="Chromosome"/>
</dbReference>